<dbReference type="SMART" id="SM00710">
    <property type="entry name" value="PbH1"/>
    <property type="match status" value="8"/>
</dbReference>
<keyword evidence="1" id="KW-0732">Signal</keyword>
<dbReference type="AlphaFoldDB" id="A0AAN8KB69"/>
<feature type="signal peptide" evidence="1">
    <location>
        <begin position="1"/>
        <end position="24"/>
    </location>
</feature>
<feature type="domain" description="Right handed beta helix" evidence="2">
    <location>
        <begin position="302"/>
        <end position="414"/>
    </location>
</feature>
<comment type="caution">
    <text evidence="3">The sequence shown here is derived from an EMBL/GenBank/DDBJ whole genome shotgun (WGS) entry which is preliminary data.</text>
</comment>
<evidence type="ECO:0000313" key="4">
    <source>
        <dbReference type="Proteomes" id="UP001347796"/>
    </source>
</evidence>
<evidence type="ECO:0000256" key="1">
    <source>
        <dbReference type="SAM" id="SignalP"/>
    </source>
</evidence>
<accession>A0AAN8KB69</accession>
<dbReference type="Pfam" id="PF13229">
    <property type="entry name" value="Beta_helix"/>
    <property type="match status" value="2"/>
</dbReference>
<organism evidence="3 4">
    <name type="scientific">Patella caerulea</name>
    <name type="common">Rayed Mediterranean limpet</name>
    <dbReference type="NCBI Taxonomy" id="87958"/>
    <lineage>
        <taxon>Eukaryota</taxon>
        <taxon>Metazoa</taxon>
        <taxon>Spiralia</taxon>
        <taxon>Lophotrochozoa</taxon>
        <taxon>Mollusca</taxon>
        <taxon>Gastropoda</taxon>
        <taxon>Patellogastropoda</taxon>
        <taxon>Patelloidea</taxon>
        <taxon>Patellidae</taxon>
        <taxon>Patella</taxon>
    </lineage>
</organism>
<dbReference type="InterPro" id="IPR011050">
    <property type="entry name" value="Pectin_lyase_fold/virulence"/>
</dbReference>
<evidence type="ECO:0000313" key="3">
    <source>
        <dbReference type="EMBL" id="KAK6191833.1"/>
    </source>
</evidence>
<feature type="domain" description="Right handed beta helix" evidence="2">
    <location>
        <begin position="424"/>
        <end position="548"/>
    </location>
</feature>
<gene>
    <name evidence="3" type="ORF">SNE40_003425</name>
</gene>
<proteinExistence type="predicted"/>
<dbReference type="Proteomes" id="UP001347796">
    <property type="component" value="Unassembled WGS sequence"/>
</dbReference>
<dbReference type="SUPFAM" id="SSF51126">
    <property type="entry name" value="Pectin lyase-like"/>
    <property type="match status" value="1"/>
</dbReference>
<dbReference type="InterPro" id="IPR039448">
    <property type="entry name" value="Beta_helix"/>
</dbReference>
<dbReference type="EMBL" id="JAZGQO010000002">
    <property type="protein sequence ID" value="KAK6191833.1"/>
    <property type="molecule type" value="Genomic_DNA"/>
</dbReference>
<evidence type="ECO:0000259" key="2">
    <source>
        <dbReference type="Pfam" id="PF13229"/>
    </source>
</evidence>
<name>A0AAN8KB69_PATCE</name>
<dbReference type="InterPro" id="IPR006626">
    <property type="entry name" value="PbH1"/>
</dbReference>
<dbReference type="PANTHER" id="PTHR36453:SF1">
    <property type="entry name" value="RIGHT HANDED BETA HELIX DOMAIN-CONTAINING PROTEIN"/>
    <property type="match status" value="1"/>
</dbReference>
<reference evidence="3 4" key="1">
    <citation type="submission" date="2024-01" db="EMBL/GenBank/DDBJ databases">
        <title>The genome of the rayed Mediterranean limpet Patella caerulea (Linnaeus, 1758).</title>
        <authorList>
            <person name="Anh-Thu Weber A."/>
            <person name="Halstead-Nussloch G."/>
        </authorList>
    </citation>
    <scope>NUCLEOTIDE SEQUENCE [LARGE SCALE GENOMIC DNA]</scope>
    <source>
        <strain evidence="3">AATW-2023a</strain>
        <tissue evidence="3">Whole specimen</tissue>
    </source>
</reference>
<dbReference type="PANTHER" id="PTHR36453">
    <property type="entry name" value="SECRETED PROTEIN-RELATED"/>
    <property type="match status" value="1"/>
</dbReference>
<dbReference type="Gene3D" id="2.160.20.10">
    <property type="entry name" value="Single-stranded right-handed beta-helix, Pectin lyase-like"/>
    <property type="match status" value="2"/>
</dbReference>
<protein>
    <recommendedName>
        <fullName evidence="2">Right handed beta helix domain-containing protein</fullName>
    </recommendedName>
</protein>
<dbReference type="InterPro" id="IPR012334">
    <property type="entry name" value="Pectin_lyas_fold"/>
</dbReference>
<feature type="chain" id="PRO_5042994296" description="Right handed beta helix domain-containing protein" evidence="1">
    <location>
        <begin position="25"/>
        <end position="801"/>
    </location>
</feature>
<keyword evidence="4" id="KW-1185">Reference proteome</keyword>
<sequence length="801" mass="89063">MIFRNLALTLVAFVVLHDVCYVLAATAHIYVSPTGSDSNSGLDVSHPLRTILKARDKLGAQAIKGNEVFVELRKGYHDLSATLTLTHNYPAPITFRAYNNEEVHVTGGKRINSNLFKPVTDSAVLKRIPSEAHSKVRQVHLSDAGIKDYGSLSVYGFYSRRTAPLEIFINGQPLRLAEWPNKNFINIATVPNGRDGTTFTHHTTRDSKWVGEKDPWVYGFWYWSWADHSAQVAHIDSHAHKITLKAKTHYGLRTGSLRTDGTLNGYSKQGGYFRVINILSELDSPGEYYVDRSTGILFLWPNTHSGTIQNSDVVYASIIKDCISLSHCVSNINFQGFTLEACRRYGITANGGHNLRFTNLEVKNTGTFGISCSNDCRSTTISKCDIHDTDGAIKISGGDRKKLISSGNIIEDNRLWNFGRATAVGADGIALGGVNIIIRNNYIHHGTYSCIKWSGNDHIMENNHFHDCCHATSDCGAIHSGRDWTSRGTIIRNNYIHNTVRYWPGAEIRGVMLDDQFSGANIEHNIFASNEVHVNIGGGRDTMIYYNVFYDSSSGAIDVDGRGISGGTNTATLENTLKAVPYTGALWASKYPKLAAMAHSKNRGAPEGNKIYHNLYYLRNGKHSINYHGSFLMTNTYFDHVDNHGASKSDFYSPEHNNFELRCYARDWANSANFAQPVSYDKVGPRHPYGPYYINKGHSVINHVSSAVTTGSCTKPAPPPDSNNTTQTEPVGCWIRVTKCPADETVNGYFYDSWGVPNLATNIDVWECHGRAEYYWKKCGSHTIYPVTAFHQPTTRTKTVP</sequence>